<dbReference type="OrthoDB" id="532154at2"/>
<dbReference type="EMBL" id="CP002198">
    <property type="protein sequence ID" value="ADN14393.1"/>
    <property type="molecule type" value="Genomic_DNA"/>
</dbReference>
<dbReference type="AlphaFoldDB" id="E0UGR2"/>
<dbReference type="eggNOG" id="ENOG50315HT">
    <property type="taxonomic scope" value="Bacteria"/>
</dbReference>
<gene>
    <name evidence="1" type="ordered locus">Cyan7822_2418</name>
</gene>
<sequence>MNNEAIKRYQDLQVYQKAFEAAMQIFELSKQFPLEEKEALIEPIRRSSRCVCTNLAKAWHKRRFHNGFVAKLNDSQVEAAETQTWLEFAVKCNYINVEAGRELYRTYNCILEMLINLIQHSEQWTVPKS</sequence>
<evidence type="ECO:0000313" key="1">
    <source>
        <dbReference type="EMBL" id="ADN14393.1"/>
    </source>
</evidence>
<name>E0UGR2_GLOV7</name>
<dbReference type="InterPro" id="IPR036583">
    <property type="entry name" value="23S_rRNA_IVS_sf"/>
</dbReference>
<dbReference type="Pfam" id="PF05635">
    <property type="entry name" value="23S_rRNA_IVP"/>
    <property type="match status" value="1"/>
</dbReference>
<dbReference type="STRING" id="497965.Cyan7822_2418"/>
<dbReference type="InterPro" id="IPR012657">
    <property type="entry name" value="23S_rRNA-intervening_sequence"/>
</dbReference>
<dbReference type="KEGG" id="cyj:Cyan7822_2418"/>
<evidence type="ECO:0000313" key="2">
    <source>
        <dbReference type="Proteomes" id="UP000008206"/>
    </source>
</evidence>
<dbReference type="RefSeq" id="WP_013322498.1">
    <property type="nucleotide sequence ID" value="NC_014501.1"/>
</dbReference>
<reference evidence="2" key="1">
    <citation type="journal article" date="2011" name="MBio">
        <title>Novel metabolic attributes of the genus Cyanothece, comprising a group of unicellular nitrogen-fixing Cyanobacteria.</title>
        <authorList>
            <person name="Bandyopadhyay A."/>
            <person name="Elvitigala T."/>
            <person name="Welsh E."/>
            <person name="Stockel J."/>
            <person name="Liberton M."/>
            <person name="Min H."/>
            <person name="Sherman L.A."/>
            <person name="Pakrasi H.B."/>
        </authorList>
    </citation>
    <scope>NUCLEOTIDE SEQUENCE [LARGE SCALE GENOMIC DNA]</scope>
    <source>
        <strain evidence="2">PCC 7822</strain>
    </source>
</reference>
<dbReference type="PANTHER" id="PTHR38471:SF2">
    <property type="entry name" value="FOUR HELIX BUNDLE PROTEIN"/>
    <property type="match status" value="1"/>
</dbReference>
<keyword evidence="1" id="KW-0687">Ribonucleoprotein</keyword>
<dbReference type="PANTHER" id="PTHR38471">
    <property type="entry name" value="FOUR HELIX BUNDLE PROTEIN"/>
    <property type="match status" value="1"/>
</dbReference>
<dbReference type="GO" id="GO:0005840">
    <property type="term" value="C:ribosome"/>
    <property type="evidence" value="ECO:0007669"/>
    <property type="project" value="UniProtKB-KW"/>
</dbReference>
<dbReference type="SUPFAM" id="SSF158446">
    <property type="entry name" value="IVS-encoded protein-like"/>
    <property type="match status" value="1"/>
</dbReference>
<dbReference type="Gene3D" id="1.20.1440.60">
    <property type="entry name" value="23S rRNA-intervening sequence"/>
    <property type="match status" value="1"/>
</dbReference>
<dbReference type="NCBIfam" id="TIGR02436">
    <property type="entry name" value="four helix bundle protein"/>
    <property type="match status" value="1"/>
</dbReference>
<dbReference type="HOGENOM" id="CLU_129874_0_7_3"/>
<accession>E0UGR2</accession>
<organism evidence="1 2">
    <name type="scientific">Gloeothece verrucosa (strain PCC 7822)</name>
    <name type="common">Cyanothece sp. (strain PCC 7822)</name>
    <dbReference type="NCBI Taxonomy" id="497965"/>
    <lineage>
        <taxon>Bacteria</taxon>
        <taxon>Bacillati</taxon>
        <taxon>Cyanobacteriota</taxon>
        <taxon>Cyanophyceae</taxon>
        <taxon>Oscillatoriophycideae</taxon>
        <taxon>Chroococcales</taxon>
        <taxon>Aphanothecaceae</taxon>
        <taxon>Gloeothece</taxon>
        <taxon>Gloeothece verrucosa</taxon>
    </lineage>
</organism>
<keyword evidence="1" id="KW-0689">Ribosomal protein</keyword>
<dbReference type="Proteomes" id="UP000008206">
    <property type="component" value="Chromosome"/>
</dbReference>
<proteinExistence type="predicted"/>
<keyword evidence="2" id="KW-1185">Reference proteome</keyword>
<protein>
    <submittedName>
        <fullName evidence="1">S23 ribosomal protein</fullName>
    </submittedName>
</protein>